<reference evidence="2" key="1">
    <citation type="submission" date="2022-10" db="EMBL/GenBank/DDBJ databases">
        <title>Comparative genomic analysis of Cohnella hashimotonis sp. nov., isolated from the International Space Station.</title>
        <authorList>
            <person name="Simpson A."/>
            <person name="Venkateswaran K."/>
        </authorList>
    </citation>
    <scope>NUCLEOTIDE SEQUENCE</scope>
    <source>
        <strain evidence="2">DSM 28161</strain>
    </source>
</reference>
<evidence type="ECO:0000256" key="1">
    <source>
        <dbReference type="SAM" id="Coils"/>
    </source>
</evidence>
<dbReference type="InterPro" id="IPR052194">
    <property type="entry name" value="MESH1"/>
</dbReference>
<dbReference type="Pfam" id="PF13328">
    <property type="entry name" value="HD_4"/>
    <property type="match status" value="1"/>
</dbReference>
<name>A0A9X4KT53_9BACL</name>
<feature type="coiled-coil region" evidence="1">
    <location>
        <begin position="114"/>
        <end position="141"/>
    </location>
</feature>
<organism evidence="2 3">
    <name type="scientific">Cohnella rhizosphaerae</name>
    <dbReference type="NCBI Taxonomy" id="1457232"/>
    <lineage>
        <taxon>Bacteria</taxon>
        <taxon>Bacillati</taxon>
        <taxon>Bacillota</taxon>
        <taxon>Bacilli</taxon>
        <taxon>Bacillales</taxon>
        <taxon>Paenibacillaceae</taxon>
        <taxon>Cohnella</taxon>
    </lineage>
</organism>
<comment type="caution">
    <text evidence="2">The sequence shown here is derived from an EMBL/GenBank/DDBJ whole genome shotgun (WGS) entry which is preliminary data.</text>
</comment>
<dbReference type="PANTHER" id="PTHR46246">
    <property type="entry name" value="GUANOSINE-3',5'-BIS(DIPHOSPHATE) 3'-PYROPHOSPHOHYDROLASE MESH1"/>
    <property type="match status" value="1"/>
</dbReference>
<keyword evidence="1" id="KW-0175">Coiled coil</keyword>
<dbReference type="EMBL" id="JAPDIA010000003">
    <property type="protein sequence ID" value="MDG0810619.1"/>
    <property type="molecule type" value="Genomic_DNA"/>
</dbReference>
<dbReference type="AlphaFoldDB" id="A0A9X4KT53"/>
<proteinExistence type="predicted"/>
<protein>
    <submittedName>
        <fullName evidence="2">HD domain-containing protein</fullName>
    </submittedName>
</protein>
<dbReference type="Gene3D" id="1.10.3210.10">
    <property type="entry name" value="Hypothetical protein af1432"/>
    <property type="match status" value="1"/>
</dbReference>
<dbReference type="RefSeq" id="WP_277532547.1">
    <property type="nucleotide sequence ID" value="NZ_JAPDIA010000003.1"/>
</dbReference>
<keyword evidence="3" id="KW-1185">Reference proteome</keyword>
<evidence type="ECO:0000313" key="3">
    <source>
        <dbReference type="Proteomes" id="UP001153404"/>
    </source>
</evidence>
<dbReference type="Proteomes" id="UP001153404">
    <property type="component" value="Unassembled WGS sequence"/>
</dbReference>
<accession>A0A9X4KT53</accession>
<dbReference type="PANTHER" id="PTHR46246:SF1">
    <property type="entry name" value="GUANOSINE-3',5'-BIS(DIPHOSPHATE) 3'-PYROPHOSPHOHYDROLASE MESH1"/>
    <property type="match status" value="1"/>
</dbReference>
<sequence>MKTKLNDAIILAADKHRGQVDKGGSPYILHPLRVMQKAKRDEERIVAVLHDVVEDTDVTLDELRVMGFDERIVTAIDHLTRRGGETYNDFILRVKQNELATRVKLLDIEDNSDLSRLQEVTEQDENRLRRYQKAVELLADR</sequence>
<dbReference type="GO" id="GO:0008893">
    <property type="term" value="F:guanosine-3',5'-bis(diphosphate) 3'-diphosphatase activity"/>
    <property type="evidence" value="ECO:0007669"/>
    <property type="project" value="TreeGrafter"/>
</dbReference>
<dbReference type="SUPFAM" id="SSF109604">
    <property type="entry name" value="HD-domain/PDEase-like"/>
    <property type="match status" value="1"/>
</dbReference>
<gene>
    <name evidence="2" type="ORF">OMP40_15520</name>
</gene>
<evidence type="ECO:0000313" key="2">
    <source>
        <dbReference type="EMBL" id="MDG0810619.1"/>
    </source>
</evidence>